<evidence type="ECO:0000256" key="4">
    <source>
        <dbReference type="ARBA" id="ARBA00022729"/>
    </source>
</evidence>
<comment type="subcellular location">
    <subcellularLocation>
        <location evidence="1">Membrane</location>
        <topology evidence="1">Multi-pass membrane protein</topology>
    </subcellularLocation>
</comment>
<dbReference type="PANTHER" id="PTHR10877">
    <property type="entry name" value="POLYCYSTIN FAMILY MEMBER"/>
    <property type="match status" value="1"/>
</dbReference>
<dbReference type="InterPro" id="IPR000421">
    <property type="entry name" value="FA58C"/>
</dbReference>
<dbReference type="InterPro" id="IPR036392">
    <property type="entry name" value="PLAT/LH2_dom_sf"/>
</dbReference>
<feature type="transmembrane region" description="Helical" evidence="10">
    <location>
        <begin position="2002"/>
        <end position="2020"/>
    </location>
</feature>
<keyword evidence="4 11" id="KW-0732">Signal</keyword>
<evidence type="ECO:0000256" key="5">
    <source>
        <dbReference type="ARBA" id="ARBA00022989"/>
    </source>
</evidence>
<feature type="transmembrane region" description="Helical" evidence="10">
    <location>
        <begin position="2076"/>
        <end position="2099"/>
    </location>
</feature>
<dbReference type="PROSITE" id="PS50022">
    <property type="entry name" value="FA58C_3"/>
    <property type="match status" value="2"/>
</dbReference>
<dbReference type="CDD" id="cd00057">
    <property type="entry name" value="FA58C"/>
    <property type="match status" value="2"/>
</dbReference>
<feature type="chain" id="PRO_5046259567" description="Polycystic kidney disease protein 1-like 2" evidence="11">
    <location>
        <begin position="22"/>
        <end position="2747"/>
    </location>
</feature>
<dbReference type="InterPro" id="IPR051223">
    <property type="entry name" value="Polycystin"/>
</dbReference>
<dbReference type="PRINTS" id="PR01433">
    <property type="entry name" value="POLYCYSTIN2"/>
</dbReference>
<dbReference type="Pfam" id="PF20519">
    <property type="entry name" value="Polycystin_dom"/>
    <property type="match status" value="1"/>
</dbReference>
<evidence type="ECO:0000259" key="13">
    <source>
        <dbReference type="PROSITE" id="PS50024"/>
    </source>
</evidence>
<dbReference type="InterPro" id="IPR002859">
    <property type="entry name" value="PKD/REJ-like"/>
</dbReference>
<evidence type="ECO:0008006" key="17">
    <source>
        <dbReference type="Google" id="ProtNLM"/>
    </source>
</evidence>
<evidence type="ECO:0000313" key="15">
    <source>
        <dbReference type="EMBL" id="CAH3016403.1"/>
    </source>
</evidence>
<comment type="caution">
    <text evidence="8">Lacks conserved residue(s) required for the propagation of feature annotation.</text>
</comment>
<feature type="transmembrane region" description="Helical" evidence="10">
    <location>
        <begin position="2180"/>
        <end position="2206"/>
    </location>
</feature>
<dbReference type="Pfam" id="PF00754">
    <property type="entry name" value="F5_F8_type_C"/>
    <property type="match status" value="1"/>
</dbReference>
<keyword evidence="9" id="KW-0175">Coiled coil</keyword>
<evidence type="ECO:0000256" key="11">
    <source>
        <dbReference type="SAM" id="SignalP"/>
    </source>
</evidence>
<dbReference type="InterPro" id="IPR003915">
    <property type="entry name" value="PKD_2"/>
</dbReference>
<organism evidence="15 16">
    <name type="scientific">Porites evermanni</name>
    <dbReference type="NCBI Taxonomy" id="104178"/>
    <lineage>
        <taxon>Eukaryota</taxon>
        <taxon>Metazoa</taxon>
        <taxon>Cnidaria</taxon>
        <taxon>Anthozoa</taxon>
        <taxon>Hexacorallia</taxon>
        <taxon>Scleractinia</taxon>
        <taxon>Fungiina</taxon>
        <taxon>Poritidae</taxon>
        <taxon>Porites</taxon>
    </lineage>
</organism>
<dbReference type="SUPFAM" id="SSF49785">
    <property type="entry name" value="Galactose-binding domain-like"/>
    <property type="match status" value="2"/>
</dbReference>
<gene>
    <name evidence="15" type="ORF">PEVE_00028805</name>
</gene>
<dbReference type="Pfam" id="PF08016">
    <property type="entry name" value="PKD_channel"/>
    <property type="match status" value="1"/>
</dbReference>
<dbReference type="SMART" id="SM00308">
    <property type="entry name" value="LH2"/>
    <property type="match status" value="1"/>
</dbReference>
<evidence type="ECO:0000256" key="10">
    <source>
        <dbReference type="SAM" id="Phobius"/>
    </source>
</evidence>
<feature type="domain" description="SEA" evidence="13">
    <location>
        <begin position="193"/>
        <end position="302"/>
    </location>
</feature>
<feature type="transmembrane region" description="Helical" evidence="10">
    <location>
        <begin position="1656"/>
        <end position="1679"/>
    </location>
</feature>
<dbReference type="CDD" id="cd01756">
    <property type="entry name" value="PLAT_repeat"/>
    <property type="match status" value="1"/>
</dbReference>
<feature type="signal peptide" evidence="11">
    <location>
        <begin position="1"/>
        <end position="21"/>
    </location>
</feature>
<feature type="transmembrane region" description="Helical" evidence="10">
    <location>
        <begin position="1309"/>
        <end position="1329"/>
    </location>
</feature>
<dbReference type="Proteomes" id="UP001159427">
    <property type="component" value="Unassembled WGS sequence"/>
</dbReference>
<dbReference type="Pfam" id="PF02010">
    <property type="entry name" value="REJ"/>
    <property type="match status" value="1"/>
</dbReference>
<accession>A0ABN8LLJ3</accession>
<evidence type="ECO:0000256" key="8">
    <source>
        <dbReference type="PROSITE-ProRule" id="PRU00152"/>
    </source>
</evidence>
<dbReference type="Gene3D" id="2.60.60.20">
    <property type="entry name" value="PLAT/LH2 domain"/>
    <property type="match status" value="1"/>
</dbReference>
<keyword evidence="6 10" id="KW-0472">Membrane</keyword>
<dbReference type="Pfam" id="PF01477">
    <property type="entry name" value="PLAT"/>
    <property type="match status" value="1"/>
</dbReference>
<feature type="domain" description="F5/8 type C" evidence="12">
    <location>
        <begin position="31"/>
        <end position="191"/>
    </location>
</feature>
<feature type="transmembrane region" description="Helical" evidence="10">
    <location>
        <begin position="2151"/>
        <end position="2168"/>
    </location>
</feature>
<dbReference type="Pfam" id="PF01825">
    <property type="entry name" value="GPS"/>
    <property type="match status" value="1"/>
</dbReference>
<dbReference type="PROSITE" id="PS50095">
    <property type="entry name" value="PLAT"/>
    <property type="match status" value="1"/>
</dbReference>
<dbReference type="SUPFAM" id="SSF49723">
    <property type="entry name" value="Lipase/lipooxygenase domain (PLAT/LH2 domain)"/>
    <property type="match status" value="1"/>
</dbReference>
<feature type="transmembrane region" description="Helical" evidence="10">
    <location>
        <begin position="1613"/>
        <end position="1636"/>
    </location>
</feature>
<dbReference type="PROSITE" id="PS50024">
    <property type="entry name" value="SEA"/>
    <property type="match status" value="1"/>
</dbReference>
<proteinExistence type="inferred from homology"/>
<feature type="transmembrane region" description="Helical" evidence="10">
    <location>
        <begin position="1521"/>
        <end position="1539"/>
    </location>
</feature>
<dbReference type="PROSITE" id="PS01286">
    <property type="entry name" value="FA58C_2"/>
    <property type="match status" value="2"/>
</dbReference>
<feature type="domain" description="PLAT" evidence="14">
    <location>
        <begin position="1356"/>
        <end position="1475"/>
    </location>
</feature>
<comment type="caution">
    <text evidence="15">The sequence shown here is derived from an EMBL/GenBank/DDBJ whole genome shotgun (WGS) entry which is preliminary data.</text>
</comment>
<keyword evidence="16" id="KW-1185">Reference proteome</keyword>
<dbReference type="Gene3D" id="1.10.287.70">
    <property type="match status" value="1"/>
</dbReference>
<dbReference type="InterPro" id="IPR000082">
    <property type="entry name" value="SEA_dom"/>
</dbReference>
<name>A0ABN8LLJ3_9CNID</name>
<dbReference type="InterPro" id="IPR046791">
    <property type="entry name" value="Polycystin_dom"/>
</dbReference>
<feature type="transmembrane region" description="Helical" evidence="10">
    <location>
        <begin position="2120"/>
        <end position="2139"/>
    </location>
</feature>
<dbReference type="Gene3D" id="2.60.220.50">
    <property type="match status" value="1"/>
</dbReference>
<evidence type="ECO:0000256" key="3">
    <source>
        <dbReference type="ARBA" id="ARBA00022692"/>
    </source>
</evidence>
<dbReference type="Gene3D" id="2.60.120.260">
    <property type="entry name" value="Galactose-binding domain-like"/>
    <property type="match status" value="2"/>
</dbReference>
<keyword evidence="3 10" id="KW-0812">Transmembrane</keyword>
<dbReference type="InterPro" id="IPR000203">
    <property type="entry name" value="GPS"/>
</dbReference>
<keyword evidence="7" id="KW-0325">Glycoprotein</keyword>
<evidence type="ECO:0000256" key="1">
    <source>
        <dbReference type="ARBA" id="ARBA00004141"/>
    </source>
</evidence>
<dbReference type="SMART" id="SM00303">
    <property type="entry name" value="GPS"/>
    <property type="match status" value="1"/>
</dbReference>
<evidence type="ECO:0000256" key="6">
    <source>
        <dbReference type="ARBA" id="ARBA00023136"/>
    </source>
</evidence>
<comment type="similarity">
    <text evidence="2">Belongs to the polycystin family.</text>
</comment>
<reference evidence="15 16" key="1">
    <citation type="submission" date="2022-05" db="EMBL/GenBank/DDBJ databases">
        <authorList>
            <consortium name="Genoscope - CEA"/>
            <person name="William W."/>
        </authorList>
    </citation>
    <scope>NUCLEOTIDE SEQUENCE [LARGE SCALE GENOMIC DNA]</scope>
</reference>
<feature type="transmembrane region" description="Helical" evidence="10">
    <location>
        <begin position="1725"/>
        <end position="1745"/>
    </location>
</feature>
<evidence type="ECO:0000259" key="12">
    <source>
        <dbReference type="PROSITE" id="PS50022"/>
    </source>
</evidence>
<keyword evidence="5 10" id="KW-1133">Transmembrane helix</keyword>
<protein>
    <recommendedName>
        <fullName evidence="17">Polycystic kidney disease protein 1-like 2</fullName>
    </recommendedName>
</protein>
<feature type="transmembrane region" description="Helical" evidence="10">
    <location>
        <begin position="1563"/>
        <end position="1582"/>
    </location>
</feature>
<feature type="transmembrane region" description="Helical" evidence="10">
    <location>
        <begin position="2032"/>
        <end position="2051"/>
    </location>
</feature>
<evidence type="ECO:0000256" key="2">
    <source>
        <dbReference type="ARBA" id="ARBA00007200"/>
    </source>
</evidence>
<dbReference type="InterPro" id="IPR036364">
    <property type="entry name" value="SEA_dom_sf"/>
</dbReference>
<dbReference type="PANTHER" id="PTHR10877:SF150">
    <property type="entry name" value="REJ DOMAIN-CONTAINING PROTEIN"/>
    <property type="match status" value="1"/>
</dbReference>
<dbReference type="InterPro" id="IPR046338">
    <property type="entry name" value="GAIN_dom_sf"/>
</dbReference>
<dbReference type="InterPro" id="IPR013122">
    <property type="entry name" value="PKD1_2_channel"/>
</dbReference>
<dbReference type="SMART" id="SM00231">
    <property type="entry name" value="FA58C"/>
    <property type="match status" value="2"/>
</dbReference>
<dbReference type="InterPro" id="IPR008979">
    <property type="entry name" value="Galactose-bd-like_sf"/>
</dbReference>
<evidence type="ECO:0000259" key="14">
    <source>
        <dbReference type="PROSITE" id="PS50095"/>
    </source>
</evidence>
<feature type="domain" description="F5/8 type C" evidence="12">
    <location>
        <begin position="2377"/>
        <end position="2529"/>
    </location>
</feature>
<dbReference type="SUPFAM" id="SSF82671">
    <property type="entry name" value="SEA domain"/>
    <property type="match status" value="1"/>
</dbReference>
<evidence type="ECO:0000256" key="9">
    <source>
        <dbReference type="SAM" id="Coils"/>
    </source>
</evidence>
<evidence type="ECO:0000256" key="7">
    <source>
        <dbReference type="ARBA" id="ARBA00023180"/>
    </source>
</evidence>
<evidence type="ECO:0000313" key="16">
    <source>
        <dbReference type="Proteomes" id="UP001159427"/>
    </source>
</evidence>
<feature type="coiled-coil region" evidence="9">
    <location>
        <begin position="763"/>
        <end position="790"/>
    </location>
</feature>
<sequence>MNRPSWISWLVVLCIVQNVTLENSEDCPRTCQSALGLENDFIKDKQLSAFSAYNNDPSTFGAHRARLNLNTWPPGYRADKKSLESSTGNPWLMVDLGREVVITGIATQGYGDTSVSEWVTSYRLMHAVEKLGSVYYSFMDANGDVQVFDGNQDSNTIVKHEVMAPAVARTLLLLPSSWHNNIALRIEVYGCNPGYYFEAWLVLTNTPFLMQYLNTSSNEHKEVALRVTEEVHSFFRMVGGYLNNRVLKLRPQPSFGSTLTTAQIAIYCTESSTHNLTTTLKQFIRQGVPPAGTPTRFEPAYLEINYPFACDCQPPAVKLPLKGSVSESDIVYTTQRTLYLWPKVTIRCSASNQTDYEWMMSKIDPKTKTFGKFLMEKGKAIQLIPLKFDAEILFVALKVVIAGVPGTSSYDFGFIRIRRPELVAKINAPKSITRNETEVRLNSTGSCDPEAESLHNKGLNFAWKCQRKCLKSFLDTVSITKVESEPCFGIANESESVFSTESVVAIEVASLTFGCTYFFELAVMKDSRAAYAEHELELKSKVPFFVRCINNCAKKVSPNKLMKLEVFCGGIQCATIATFSWTIHILVTNHQGDSIWEELKNASGLVRTSEDTTQFSISSVDSVIPVRDGQKFQIRVNSFDNNGQPQEQEVYSFLLNSPPKNVQGTDSGCKVTPREGAAILTDFYVTCLGWYDKDTPLRYAFKYTFSSSTVIIQDGSIGNVTSKLPLGDPNKDHERILELQIIDAFGEYTSVFVKTKVKPPPASEALLRLIKDAENEMELLVNNKDVEKAADMAITILSVVDNNDKLKQDETFKDSVLRIMSGVEVNRLNLVTKVAVITAYSTKRVDNRLSQSTQEDALTLLTKSTMFLATMKNDTAKEAEIGKEININILTGIGNVMMASSKDAKITEDGEKSAVDREKSKKITKSCMKLVDVMKDEVIEAEGICENPIVITTPFLNLTACVERANDMKVQNLLKGGNGVKLPDPSTLFEGQELDNNTVVDVKLTSFRENPYTWHVNSRLIRSSVLDVSLKNVTSGRAIRVQGLKKPVQLFIKNWEREEKELKKQKKQKPKEIFFVKPSPSNSIRNMRFHKISLSLYKDMETNIKIVPSNNERLEIYIRNRVRPTPVDNNFQTTVPDFTSCLNSSRGDGFDKCLSDPYLIRISPKITGHTGTHYIGIRYVPKSPINKNNNTTRVKRGCRETGGQRHKRSCVEVKNPPSVAKLVTSEFQNGTDVWYKIRVTMGACMYWSEEKEEWTNRGCKIGSKNTVGKIHCLCNHLSAFGGDFFVAPNPIDFDVVFDEFTRLGETGNFVVLSFVCLVFGVYAAGLVFARRADKKDHFEVIPNVQLLTVEHGDHKHSYNISIQTGIWRGSGTTANVAIVLFGENGCTPPIVLSHNYLDKKFFARGSVNSFTLHLTESLGPLFKIKIWHDNSGNSPAWFFHQVLVTCNATNEKWYFLGNQWLALNKGDGEIEVEIASAGKKESLAFRNLFYFRSAKTLSEKHLWLSLFTKAPHNTFTRCQRLSCCFSILFATMVTNAMFYKQGVGIGDSFKIGPFKLSWTQIKIGLQSGLVSVPVNVLVVAIFRNIKAAASNTSNGSSKQNDLNEKSSGFFPHYFVYIGWALCLTMSIVSAAFVVFYSLMWGKEVANQWLASVMISFFQDVIVIQPIKVVVLVSLLSLILRKPVENDEIYGQCLSSHRVDKESILHPPKGEELHRVRSLSVLKSRLTKVVIEITIFIVFLSLLMMVCYGNRDSTRYQLTRSIRLVFTGFEKVNSTESFWKWAKEQLVEGLFNVKWYNGRPFIYKEGFIGNREAFMVGMPRLRQKRIKIDPSCQVMVVEPSLVQLFPRCIQYYSEKNEDMTKYHKPKWIPIYNESHFESLFQRSFLCPRPWRYETAEQLRTLSFQGLYSVYSGGGYVADLGYNREDAQQVIDSLEINNWIDNITAAVFIEFTVYEPATSLFCAIKMLFERFPNGGTNTVSQFKTLTVYSPQDPNFRGAYETCQLLFMLFILVCVGIEVVKIYQSGFKYFKDPWSWLEIVLLGSSVLSLAVFFLKEFYTSKFILKVKENPFQSWSTDDIALWSDTEVFLLSFVVFLVTMKLLRIIRFNSHIIQMRMTLSSAAKFFWSFTAVFMTIIIAYVMLTTLTFGRSVEQYHSFLRSFSSVLLMLIGAKAPFHKLRTISIFIGPFFVFAYMVTIVMIFLNMFLAILNDAYTESREQGQEGLQDLKISKLLKKKAKKTVMGTKEVVIKVIQAVPKFAWLKQSKTFVAFENEEWNGPDAVEEDSASNDGDNITLRDIMVLLKSIKNDISDSVLSLDDIVPVVTIHDPDEKWTYRQCYSDDEDGQFYSCSSLFRSESNRQLCLKSDKNRLSKIRQYRHNCNEALGMEDYSIEDYQIFGGTAYDGDYASYGSQNARLHSSFGYRAEPSADTARDIIVITLNEEMVITGIATQGYGGPGVLEWVTGFYLFYTSFEGIRLPVINANGREMFFIGNADSNTIKRNDLPIPVLASTVYIKPITKHKNVGLRLELYGCKGGHYFIVWLMMKNTYFTVLYTNPTSDEYKEATKRIIYEVNDILGTTWGFLFAKVKELSPQKSPTSSTMVTAIVEIHCLRSSEQLLVAKLRSAVEKEQSIFEANFFKLQYPKRCECTPVEAELNLGRNMTSAKEIFRSKRGLMYYAIKVKQTCLQNGVFYSWQISQVDKETGYFGPMQNFGNGERLILLPNRFDLGYLYVQCIVEIRGDTNSMAYDYG</sequence>
<dbReference type="InterPro" id="IPR001024">
    <property type="entry name" value="PLAT/LH2_dom"/>
</dbReference>
<dbReference type="EMBL" id="CALNXI010000040">
    <property type="protein sequence ID" value="CAH3016403.1"/>
    <property type="molecule type" value="Genomic_DNA"/>
</dbReference>